<dbReference type="GeneID" id="78553461"/>
<feature type="signal peptide" evidence="1">
    <location>
        <begin position="1"/>
        <end position="21"/>
    </location>
</feature>
<sequence length="256" mass="27249">MTVGKLAALALLCGCAPLCLAAAVSVSGQVAHPGTVALQPEARLLDVLTASQPDAQGYWLGAAWLHQPLLERQTRLKAGVLFDLDTLRRVALAAGREGRARVATQLYEQVQALPVTGRRLTPLDPVAVEVGFAPNPSISAGDRLVYPPRPDYVRVLGAVATACTLAFQPMQRAGDYLRACPPGPQADADYLWLIQPDGHVTRLGNAPWNREEGAPPAPGSTLLVPIRSDDLDPPTPELNQQLAEFIATQPLAEITP</sequence>
<feature type="domain" description="Capsule biosynthesis GfcC-like C-terminal" evidence="2">
    <location>
        <begin position="164"/>
        <end position="247"/>
    </location>
</feature>
<reference evidence="4 6" key="1">
    <citation type="submission" date="2016-10" db="EMBL/GenBank/DDBJ databases">
        <authorList>
            <person name="Varghese N."/>
            <person name="Submissions S."/>
        </authorList>
    </citation>
    <scope>NUCLEOTIDE SEQUENCE [LARGE SCALE GENOMIC DNA]</scope>
    <source>
        <strain evidence="4 6">DSM 17835</strain>
    </source>
</reference>
<dbReference type="RefSeq" id="WP_010564343.1">
    <property type="nucleotide sequence ID" value="NZ_LT629689.1"/>
</dbReference>
<dbReference type="AlphaFoldDB" id="A0A5C5QK34"/>
<dbReference type="Gene3D" id="3.10.560.10">
    <property type="entry name" value="Outer membrane lipoprotein wza domain like"/>
    <property type="match status" value="1"/>
</dbReference>
<gene>
    <name evidence="5" type="ORF">FIV36_07940</name>
    <name evidence="4" type="ORF">SAMN05216591_1985</name>
</gene>
<dbReference type="Proteomes" id="UP000317951">
    <property type="component" value="Unassembled WGS sequence"/>
</dbReference>
<evidence type="ECO:0000313" key="4">
    <source>
        <dbReference type="EMBL" id="SDF11314.1"/>
    </source>
</evidence>
<dbReference type="InterPro" id="IPR010425">
    <property type="entry name" value="Caps_synth_GfcC-like_C"/>
</dbReference>
<evidence type="ECO:0000259" key="2">
    <source>
        <dbReference type="Pfam" id="PF06251"/>
    </source>
</evidence>
<dbReference type="InterPro" id="IPR046459">
    <property type="entry name" value="Caps_syn_GfcC_N"/>
</dbReference>
<organism evidence="5 7">
    <name type="scientific">Pseudomonas extremaustralis</name>
    <dbReference type="NCBI Taxonomy" id="359110"/>
    <lineage>
        <taxon>Bacteria</taxon>
        <taxon>Pseudomonadati</taxon>
        <taxon>Pseudomonadota</taxon>
        <taxon>Gammaproteobacteria</taxon>
        <taxon>Pseudomonadales</taxon>
        <taxon>Pseudomonadaceae</taxon>
        <taxon>Pseudomonas</taxon>
    </lineage>
</organism>
<evidence type="ECO:0000256" key="1">
    <source>
        <dbReference type="SAM" id="SignalP"/>
    </source>
</evidence>
<accession>A0A5C5QK34</accession>
<evidence type="ECO:0000313" key="7">
    <source>
        <dbReference type="Proteomes" id="UP000317951"/>
    </source>
</evidence>
<dbReference type="Pfam" id="PF06251">
    <property type="entry name" value="Caps_syn_GfcC_C"/>
    <property type="match status" value="1"/>
</dbReference>
<keyword evidence="6" id="KW-1185">Reference proteome</keyword>
<dbReference type="Proteomes" id="UP000182858">
    <property type="component" value="Chromosome I"/>
</dbReference>
<dbReference type="EMBL" id="LT629689">
    <property type="protein sequence ID" value="SDF11314.1"/>
    <property type="molecule type" value="Genomic_DNA"/>
</dbReference>
<evidence type="ECO:0000313" key="5">
    <source>
        <dbReference type="EMBL" id="TWS05656.1"/>
    </source>
</evidence>
<feature type="domain" description="Capsule biosynthesis GfcC-like N-terminal" evidence="3">
    <location>
        <begin position="33"/>
        <end position="141"/>
    </location>
</feature>
<reference evidence="5 7" key="2">
    <citation type="submission" date="2019-06" db="EMBL/GenBank/DDBJ databases">
        <title>Pseudomonas bimorpha sp. nov. isolated from bovine raw milk and skim milk concentrate.</title>
        <authorList>
            <person name="Hofmann K."/>
            <person name="Huptas C."/>
            <person name="Doll E."/>
            <person name="Scherer S."/>
            <person name="Wenning M."/>
        </authorList>
    </citation>
    <scope>NUCLEOTIDE SEQUENCE [LARGE SCALE GENOMIC DNA]</scope>
    <source>
        <strain evidence="5 7">DSM 17835</strain>
    </source>
</reference>
<proteinExistence type="predicted"/>
<keyword evidence="1" id="KW-0732">Signal</keyword>
<dbReference type="Pfam" id="PF20616">
    <property type="entry name" value="Caps_syn_GfcC_N"/>
    <property type="match status" value="1"/>
</dbReference>
<name>A0A5C5QK34_9PSED</name>
<protein>
    <submittedName>
        <fullName evidence="4">Capsule biosynthesis GfcC</fullName>
    </submittedName>
</protein>
<dbReference type="EMBL" id="VFET01000005">
    <property type="protein sequence ID" value="TWS05656.1"/>
    <property type="molecule type" value="Genomic_DNA"/>
</dbReference>
<evidence type="ECO:0000259" key="3">
    <source>
        <dbReference type="Pfam" id="PF20616"/>
    </source>
</evidence>
<dbReference type="OrthoDB" id="6999256at2"/>
<feature type="chain" id="PRO_5022920220" evidence="1">
    <location>
        <begin position="22"/>
        <end position="256"/>
    </location>
</feature>
<evidence type="ECO:0000313" key="6">
    <source>
        <dbReference type="Proteomes" id="UP000182858"/>
    </source>
</evidence>